<name>G2I6C7_KOMMN</name>
<feature type="region of interest" description="Disordered" evidence="1">
    <location>
        <begin position="110"/>
        <end position="137"/>
    </location>
</feature>
<evidence type="ECO:0000313" key="2">
    <source>
        <dbReference type="EMBL" id="BAK83674.1"/>
    </source>
</evidence>
<feature type="compositionally biased region" description="Polar residues" evidence="1">
    <location>
        <begin position="180"/>
        <end position="191"/>
    </location>
</feature>
<protein>
    <recommendedName>
        <fullName evidence="4">DUF3035 domain-containing protein</fullName>
    </recommendedName>
</protein>
<reference evidence="3" key="1">
    <citation type="journal article" date="2011" name="J. Bacteriol.">
        <title>Complete genome sequence of NBRC 3288, a unique cellulose-nonproducing strain of Gluconacetobacter xylinus isolated from vinegar.</title>
        <authorList>
            <person name="Ogino H."/>
            <person name="Azuma Y."/>
            <person name="Hosoyama A."/>
            <person name="Nakazawa H."/>
            <person name="Matsutani M."/>
            <person name="Hasegawa A."/>
            <person name="Otsuyama K."/>
            <person name="Matsushita K."/>
            <person name="Fujita N."/>
            <person name="Shirai M."/>
        </authorList>
    </citation>
    <scope>NUCLEOTIDE SEQUENCE [LARGE SCALE GENOMIC DNA]</scope>
    <source>
        <strain evidence="3">NBRC 3288 / BCRC 11682 / LMG 1693</strain>
    </source>
</reference>
<dbReference type="AlphaFoldDB" id="G2I6C7"/>
<evidence type="ECO:0000256" key="1">
    <source>
        <dbReference type="SAM" id="MobiDB-lite"/>
    </source>
</evidence>
<dbReference type="Pfam" id="PF11233">
    <property type="entry name" value="DUF3035"/>
    <property type="match status" value="1"/>
</dbReference>
<dbReference type="InterPro" id="IPR021395">
    <property type="entry name" value="DUF3035"/>
</dbReference>
<dbReference type="eggNOG" id="ENOG5030N9J">
    <property type="taxonomic scope" value="Bacteria"/>
</dbReference>
<proteinExistence type="predicted"/>
<dbReference type="PATRIC" id="fig|634177.7.peg.1456"/>
<dbReference type="STRING" id="634177.GLX_12620"/>
<evidence type="ECO:0000313" key="3">
    <source>
        <dbReference type="Proteomes" id="UP000009044"/>
    </source>
</evidence>
<accession>G2I6C7</accession>
<evidence type="ECO:0008006" key="4">
    <source>
        <dbReference type="Google" id="ProtNLM"/>
    </source>
</evidence>
<dbReference type="Proteomes" id="UP000009044">
    <property type="component" value="Chromosome"/>
</dbReference>
<dbReference type="EMBL" id="AP012159">
    <property type="protein sequence ID" value="BAK83674.1"/>
    <property type="molecule type" value="Genomic_DNA"/>
</dbReference>
<sequence>MARACLPNRFTHGNRRDMAIPAFRPLSCALLVSSGFMLSGCTGADVSRAFGLERSLPDEYTVTTRAPLSMPPSDELGAPNSNAVQRAEDTNPRMQALETLSPNVAFQGADGSGSAGQTALVGAAQEASNEPDRGEMGRADTTFVDKLMFWHGGGAGNLVNGKAENARLREDSALGRNLTKGATPTVSGPSK</sequence>
<dbReference type="HOGENOM" id="CLU_123750_0_0_5"/>
<dbReference type="KEGG" id="gxy:GLX_12620"/>
<gene>
    <name evidence="2" type="ordered locus">GLX_12620</name>
</gene>
<organism evidence="2 3">
    <name type="scientific">Komagataeibacter medellinensis (strain NBRC 3288 / BCRC 11682 / LMG 1693 / Kondo 51)</name>
    <name type="common">Gluconacetobacter medellinensis</name>
    <dbReference type="NCBI Taxonomy" id="634177"/>
    <lineage>
        <taxon>Bacteria</taxon>
        <taxon>Pseudomonadati</taxon>
        <taxon>Pseudomonadota</taxon>
        <taxon>Alphaproteobacteria</taxon>
        <taxon>Acetobacterales</taxon>
        <taxon>Acetobacteraceae</taxon>
        <taxon>Komagataeibacter</taxon>
    </lineage>
</organism>
<feature type="region of interest" description="Disordered" evidence="1">
    <location>
        <begin position="170"/>
        <end position="191"/>
    </location>
</feature>